<dbReference type="SUPFAM" id="SSF48350">
    <property type="entry name" value="GTPase activation domain, GAP"/>
    <property type="match status" value="1"/>
</dbReference>
<dbReference type="InterPro" id="IPR008936">
    <property type="entry name" value="Rho_GTPase_activation_prot"/>
</dbReference>
<keyword evidence="2" id="KW-0479">Metal-binding</keyword>
<feature type="domain" description="PH" evidence="7">
    <location>
        <begin position="472"/>
        <end position="526"/>
    </location>
</feature>
<keyword evidence="11" id="KW-1185">Reference proteome</keyword>
<dbReference type="PROSITE" id="PS50004">
    <property type="entry name" value="C2"/>
    <property type="match status" value="2"/>
</dbReference>
<dbReference type="InterPro" id="IPR001936">
    <property type="entry name" value="RasGAP_dom"/>
</dbReference>
<dbReference type="OrthoDB" id="1562946at2759"/>
<evidence type="ECO:0000256" key="6">
    <source>
        <dbReference type="SAM" id="MobiDB-lite"/>
    </source>
</evidence>
<dbReference type="CDD" id="cd04010">
    <property type="entry name" value="C2B_RasA3"/>
    <property type="match status" value="1"/>
</dbReference>
<dbReference type="InterPro" id="IPR039360">
    <property type="entry name" value="Ras_GTPase"/>
</dbReference>
<dbReference type="InterPro" id="IPR035892">
    <property type="entry name" value="C2_domain_sf"/>
</dbReference>
<dbReference type="Pfam" id="PF00169">
    <property type="entry name" value="PH"/>
    <property type="match status" value="1"/>
</dbReference>
<dbReference type="GO" id="GO:0008270">
    <property type="term" value="F:zinc ion binding"/>
    <property type="evidence" value="ECO:0007669"/>
    <property type="project" value="UniProtKB-KW"/>
</dbReference>
<comment type="caution">
    <text evidence="10">The sequence shown here is derived from an EMBL/GenBank/DDBJ whole genome shotgun (WGS) entry which is preliminary data.</text>
</comment>
<dbReference type="FunFam" id="2.60.40.150:FF:000086">
    <property type="entry name" value="Ras GTPase-activating protein 2 isoform 3"/>
    <property type="match status" value="1"/>
</dbReference>
<dbReference type="SUPFAM" id="SSF49562">
    <property type="entry name" value="C2 domain (Calcium/lipid-binding domain, CaLB)"/>
    <property type="match status" value="2"/>
</dbReference>
<evidence type="ECO:0000256" key="5">
    <source>
        <dbReference type="PROSITE-ProRule" id="PRU00432"/>
    </source>
</evidence>
<dbReference type="GO" id="GO:0035556">
    <property type="term" value="P:intracellular signal transduction"/>
    <property type="evidence" value="ECO:0007669"/>
    <property type="project" value="InterPro"/>
</dbReference>
<protein>
    <submittedName>
        <fullName evidence="10">Ras GTPase-activating protein 2</fullName>
    </submittedName>
</protein>
<keyword evidence="3 5" id="KW-0863">Zinc-finger</keyword>
<evidence type="ECO:0000256" key="1">
    <source>
        <dbReference type="ARBA" id="ARBA00022468"/>
    </source>
</evidence>
<dbReference type="EMBL" id="LMAW01002470">
    <property type="protein sequence ID" value="KQK81206.1"/>
    <property type="molecule type" value="Genomic_DNA"/>
</dbReference>
<evidence type="ECO:0000256" key="4">
    <source>
        <dbReference type="ARBA" id="ARBA00022833"/>
    </source>
</evidence>
<dbReference type="Pfam" id="PF00616">
    <property type="entry name" value="RasGAP"/>
    <property type="match status" value="1"/>
</dbReference>
<dbReference type="Proteomes" id="UP000051836">
    <property type="component" value="Unassembled WGS sequence"/>
</dbReference>
<feature type="domain" description="Ras-GAP" evidence="9">
    <location>
        <begin position="327"/>
        <end position="523"/>
    </location>
</feature>
<dbReference type="PANTHER" id="PTHR10194:SF21">
    <property type="entry name" value="RAS GTPASE-ACTIVATING PROTEIN 2"/>
    <property type="match status" value="1"/>
</dbReference>
<dbReference type="InterPro" id="IPR001849">
    <property type="entry name" value="PH_domain"/>
</dbReference>
<dbReference type="PROSITE" id="PS50003">
    <property type="entry name" value="PH_DOMAIN"/>
    <property type="match status" value="1"/>
</dbReference>
<feature type="domain" description="C2" evidence="8">
    <location>
        <begin position="1"/>
        <end position="110"/>
    </location>
</feature>
<dbReference type="CDD" id="cd08401">
    <property type="entry name" value="C2A_RasA2_RasA3"/>
    <property type="match status" value="1"/>
</dbReference>
<dbReference type="STRING" id="12930.A0A0Q3TKW2"/>
<reference evidence="10 11" key="1">
    <citation type="submission" date="2015-10" db="EMBL/GenBank/DDBJ databases">
        <authorList>
            <person name="Gilbert D.G."/>
        </authorList>
    </citation>
    <scope>NUCLEOTIDE SEQUENCE [LARGE SCALE GENOMIC DNA]</scope>
    <source>
        <strain evidence="10">FVVF132</strain>
    </source>
</reference>
<dbReference type="InterPro" id="IPR000008">
    <property type="entry name" value="C2_dom"/>
</dbReference>
<evidence type="ECO:0000256" key="2">
    <source>
        <dbReference type="ARBA" id="ARBA00022723"/>
    </source>
</evidence>
<proteinExistence type="predicted"/>
<keyword evidence="1" id="KW-0343">GTPase activation</keyword>
<dbReference type="Gene3D" id="1.10.506.10">
    <property type="entry name" value="GTPase Activation - p120gap, domain 1"/>
    <property type="match status" value="2"/>
</dbReference>
<dbReference type="SMART" id="SM00323">
    <property type="entry name" value="RasGAP"/>
    <property type="match status" value="1"/>
</dbReference>
<evidence type="ECO:0000313" key="10">
    <source>
        <dbReference type="EMBL" id="KQK81206.1"/>
    </source>
</evidence>
<dbReference type="Pfam" id="PF00168">
    <property type="entry name" value="C2"/>
    <property type="match status" value="2"/>
</dbReference>
<dbReference type="GO" id="GO:0005096">
    <property type="term" value="F:GTPase activator activity"/>
    <property type="evidence" value="ECO:0007669"/>
    <property type="project" value="UniProtKB-KW"/>
</dbReference>
<dbReference type="InterPro" id="IPR001562">
    <property type="entry name" value="Znf_Btk_motif"/>
</dbReference>
<dbReference type="Pfam" id="PF00779">
    <property type="entry name" value="BTK"/>
    <property type="match status" value="1"/>
</dbReference>
<organism evidence="10 11">
    <name type="scientific">Amazona aestiva</name>
    <name type="common">Blue-fronted Amazon parrot</name>
    <dbReference type="NCBI Taxonomy" id="12930"/>
    <lineage>
        <taxon>Eukaryota</taxon>
        <taxon>Metazoa</taxon>
        <taxon>Chordata</taxon>
        <taxon>Craniata</taxon>
        <taxon>Vertebrata</taxon>
        <taxon>Euteleostomi</taxon>
        <taxon>Archelosauria</taxon>
        <taxon>Archosauria</taxon>
        <taxon>Dinosauria</taxon>
        <taxon>Saurischia</taxon>
        <taxon>Theropoda</taxon>
        <taxon>Coelurosauria</taxon>
        <taxon>Aves</taxon>
        <taxon>Neognathae</taxon>
        <taxon>Neoaves</taxon>
        <taxon>Telluraves</taxon>
        <taxon>Australaves</taxon>
        <taxon>Psittaciformes</taxon>
        <taxon>Psittacidae</taxon>
        <taxon>Amazona</taxon>
    </lineage>
</organism>
<dbReference type="Gene3D" id="2.60.40.150">
    <property type="entry name" value="C2 domain"/>
    <property type="match status" value="2"/>
</dbReference>
<evidence type="ECO:0000313" key="11">
    <source>
        <dbReference type="Proteomes" id="UP000051836"/>
    </source>
</evidence>
<dbReference type="SUPFAM" id="SSF50729">
    <property type="entry name" value="PH domain-like"/>
    <property type="match status" value="1"/>
</dbReference>
<evidence type="ECO:0000256" key="3">
    <source>
        <dbReference type="ARBA" id="ARBA00022771"/>
    </source>
</evidence>
<evidence type="ECO:0000259" key="7">
    <source>
        <dbReference type="PROSITE" id="PS50003"/>
    </source>
</evidence>
<dbReference type="SMART" id="SM00239">
    <property type="entry name" value="C2"/>
    <property type="match status" value="2"/>
</dbReference>
<gene>
    <name evidence="10" type="ORF">AAES_84100</name>
</gene>
<dbReference type="Gene3D" id="4.10.1130.10">
    <property type="entry name" value="btk motif of tyrosine-protein kinase itk"/>
    <property type="match status" value="1"/>
</dbReference>
<dbReference type="PROSITE" id="PS50018">
    <property type="entry name" value="RAS_GTPASE_ACTIV_2"/>
    <property type="match status" value="1"/>
</dbReference>
<dbReference type="SMART" id="SM00107">
    <property type="entry name" value="BTK"/>
    <property type="match status" value="1"/>
</dbReference>
<keyword evidence="4" id="KW-0862">Zinc</keyword>
<dbReference type="PROSITE" id="PS51113">
    <property type="entry name" value="ZF_BTK"/>
    <property type="match status" value="1"/>
</dbReference>
<name>A0A0Q3TKW2_AMAAE</name>
<dbReference type="PANTHER" id="PTHR10194">
    <property type="entry name" value="RAS GTPASE-ACTIVATING PROTEINS"/>
    <property type="match status" value="1"/>
</dbReference>
<accession>A0A0Q3TKW2</accession>
<dbReference type="AlphaFoldDB" id="A0A0Q3TKW2"/>
<feature type="region of interest" description="Disordered" evidence="6">
    <location>
        <begin position="647"/>
        <end position="670"/>
    </location>
</feature>
<evidence type="ECO:0000259" key="9">
    <source>
        <dbReference type="PROSITE" id="PS50018"/>
    </source>
</evidence>
<feature type="domain" description="C2" evidence="8">
    <location>
        <begin position="121"/>
        <end position="261"/>
    </location>
</feature>
<evidence type="ECO:0000259" key="8">
    <source>
        <dbReference type="PROSITE" id="PS50004"/>
    </source>
</evidence>
<sequence length="670" mass="76728">MAAGDGGDEVRVLQNLRGKIYDAKHLVPNKMRDFFCTINLDQEEVFRTQVVEKSLSPYFGEEFYFEIPRTFQWLSFYIYDKSVLQKDLRIGKVSIKKEDLCKYTGKENWFMLQPIDSNSEVQGKVHLELKLNELITDNGSVCQQLVVHIKECHGLPLINGQNCDPYATVSLVGPSRNDQKKTKVKKKTSNPQFNETFYFEVTRSSSYTKKSQFQVEEEDIEKLEVRVDLWNNGNLVQDVFLGEIKVPVKVLRNDSFQAWYLLQPRENGNKSSKTDDLGSLRLNICYTEDCVLPSEYYGSLRNLLLKSSDVQPISASAAYILSEVCRDKYDAVLPLVRLLLHHHKLVPFVAAVAELDLKDTQEANTVFRGNSLATRCVDEMMKIVGKHYLKVTLKPVIDEICESPKPCEIDPIKIKEGDNVEINMENLRYYVDKVFREIVRSSISCPTLMCDVFYSLRHLAAKRFPNKEPIFTIPIKNILAVEKLDENSFNKKNMFQILHGEKPLYIQANNCVEASEWIEALCRVTRSNQKRLSFYHPSAFLNGNWLCCKATIENTVGCAPCTADVPADTQIEIDGDRETERIYSLFTINMSKLQKLEEACGSIAVYQGPRKEPDDYSNFTIEDSVATFHTLKQITDIIDKLNESHEKYRKKRSSSAKYGSEENPIVGKVS</sequence>